<evidence type="ECO:0000313" key="3">
    <source>
        <dbReference type="Proteomes" id="UP001317963"/>
    </source>
</evidence>
<keyword evidence="1" id="KW-0812">Transmembrane</keyword>
<dbReference type="RefSeq" id="WP_279242493.1">
    <property type="nucleotide sequence ID" value="NZ_CP036501.1"/>
</dbReference>
<evidence type="ECO:0000313" key="2">
    <source>
        <dbReference type="EMBL" id="UZP73697.1"/>
    </source>
</evidence>
<keyword evidence="1" id="KW-0472">Membrane</keyword>
<accession>A0ABY6Q386</accession>
<reference evidence="2 3" key="1">
    <citation type="submission" date="2019-02" db="EMBL/GenBank/DDBJ databases">
        <title>Halieaceae_genomes.</title>
        <authorList>
            <person name="Li S.-H."/>
        </authorList>
    </citation>
    <scope>NUCLEOTIDE SEQUENCE [LARGE SCALE GENOMIC DNA]</scope>
    <source>
        <strain evidence="2 3">JH123</strain>
    </source>
</reference>
<dbReference type="EMBL" id="CP036501">
    <property type="protein sequence ID" value="UZP73697.1"/>
    <property type="molecule type" value="Genomic_DNA"/>
</dbReference>
<name>A0ABY6Q386_9GAMM</name>
<feature type="transmembrane region" description="Helical" evidence="1">
    <location>
        <begin position="7"/>
        <end position="30"/>
    </location>
</feature>
<organism evidence="2 3">
    <name type="scientific">Candidatus Paraluminiphilus aquimaris</name>
    <dbReference type="NCBI Taxonomy" id="2518994"/>
    <lineage>
        <taxon>Bacteria</taxon>
        <taxon>Pseudomonadati</taxon>
        <taxon>Pseudomonadota</taxon>
        <taxon>Gammaproteobacteria</taxon>
        <taxon>Cellvibrionales</taxon>
        <taxon>Halieaceae</taxon>
        <taxon>Candidatus Paraluminiphilus</taxon>
    </lineage>
</organism>
<evidence type="ECO:0000256" key="1">
    <source>
        <dbReference type="SAM" id="Phobius"/>
    </source>
</evidence>
<keyword evidence="3" id="KW-1185">Reference proteome</keyword>
<sequence>MKKFVIWNLYINIALLLIVIGYGAFQYLVGDALGEWYWKVLLGLVVLTGPPINYLISASRSNKT</sequence>
<dbReference type="Proteomes" id="UP001317963">
    <property type="component" value="Chromosome"/>
</dbReference>
<proteinExistence type="predicted"/>
<keyword evidence="1" id="KW-1133">Transmembrane helix</keyword>
<feature type="transmembrane region" description="Helical" evidence="1">
    <location>
        <begin position="36"/>
        <end position="56"/>
    </location>
</feature>
<gene>
    <name evidence="2" type="ORF">E0F26_02625</name>
</gene>
<protein>
    <submittedName>
        <fullName evidence="2">Uncharacterized protein</fullName>
    </submittedName>
</protein>